<name>A0A1M6JZE1_9FIRM</name>
<feature type="transmembrane region" description="Helical" evidence="9">
    <location>
        <begin position="12"/>
        <end position="35"/>
    </location>
</feature>
<gene>
    <name evidence="10" type="ORF">SAMN02745243_00790</name>
</gene>
<accession>A0A1M6JZE1</accession>
<evidence type="ECO:0000313" key="10">
    <source>
        <dbReference type="EMBL" id="SHJ52051.1"/>
    </source>
</evidence>
<comment type="subcellular location">
    <subcellularLocation>
        <location evidence="1">Cell membrane</location>
        <topology evidence="1">Multi-pass membrane protein</topology>
    </subcellularLocation>
</comment>
<keyword evidence="11" id="KW-1185">Reference proteome</keyword>
<dbReference type="NCBIfam" id="TIGR03409">
    <property type="entry name" value="urea_trans_UrtB"/>
    <property type="match status" value="1"/>
</dbReference>
<proteinExistence type="inferred from homology"/>
<comment type="similarity">
    <text evidence="8">Belongs to the binding-protein-dependent transport system permease family. LivHM subfamily.</text>
</comment>
<sequence>MTDLITTLFNGLSLSSIYLLVALGLAVTFGLMGVINMAHGEFIMIGAYMTYITQKIIGGNGSVAYLLSIPVAFLITFLLGCILEKTLITRLYGRKIDSLLATWGISLILQQAARSIFGSQGVNVNAPAFLKSGLTIGGVTFAFNRIFIIGLVIVCLVAVWLLMNKTVFGAKMRATMQNRAMAQCMGINSKKIDCITFGLGSGLAGVAGCSVALLGSVDSTVGQNYIVYSFMTVVLGGVGNLLGTVIGAMIIGFSSIFVEAYQSASIARAIVLLIIIIFLQFKPKGLFVIRSRSLDEE</sequence>
<evidence type="ECO:0000313" key="11">
    <source>
        <dbReference type="Proteomes" id="UP000184301"/>
    </source>
</evidence>
<evidence type="ECO:0000256" key="6">
    <source>
        <dbReference type="ARBA" id="ARBA00022989"/>
    </source>
</evidence>
<dbReference type="PANTHER" id="PTHR11795">
    <property type="entry name" value="BRANCHED-CHAIN AMINO ACID TRANSPORT SYSTEM PERMEASE PROTEIN LIVH"/>
    <property type="match status" value="1"/>
</dbReference>
<dbReference type="GO" id="GO:0006865">
    <property type="term" value="P:amino acid transport"/>
    <property type="evidence" value="ECO:0007669"/>
    <property type="project" value="UniProtKB-KW"/>
</dbReference>
<reference evidence="10 11" key="1">
    <citation type="submission" date="2016-11" db="EMBL/GenBank/DDBJ databases">
        <authorList>
            <person name="Jaros S."/>
            <person name="Januszkiewicz K."/>
            <person name="Wedrychowicz H."/>
        </authorList>
    </citation>
    <scope>NUCLEOTIDE SEQUENCE [LARGE SCALE GENOMIC DNA]</scope>
    <source>
        <strain evidence="10 11">DSM 15480</strain>
    </source>
</reference>
<feature type="transmembrane region" description="Helical" evidence="9">
    <location>
        <begin position="226"/>
        <end position="253"/>
    </location>
</feature>
<feature type="transmembrane region" description="Helical" evidence="9">
    <location>
        <begin position="195"/>
        <end position="214"/>
    </location>
</feature>
<keyword evidence="4 9" id="KW-0812">Transmembrane</keyword>
<dbReference type="Pfam" id="PF02653">
    <property type="entry name" value="BPD_transp_2"/>
    <property type="match status" value="1"/>
</dbReference>
<evidence type="ECO:0000256" key="9">
    <source>
        <dbReference type="SAM" id="Phobius"/>
    </source>
</evidence>
<feature type="transmembrane region" description="Helical" evidence="9">
    <location>
        <begin position="63"/>
        <end position="84"/>
    </location>
</feature>
<dbReference type="OrthoDB" id="9807115at2"/>
<dbReference type="InterPro" id="IPR017779">
    <property type="entry name" value="ABC_UrtB_bac"/>
</dbReference>
<dbReference type="CDD" id="cd06582">
    <property type="entry name" value="TM_PBP1_LivH_like"/>
    <property type="match status" value="1"/>
</dbReference>
<keyword evidence="7 9" id="KW-0472">Membrane</keyword>
<keyword evidence="2" id="KW-0813">Transport</keyword>
<dbReference type="PANTHER" id="PTHR11795:SF447">
    <property type="entry name" value="ABC TRANSPORTER PERMEASE PROTEIN"/>
    <property type="match status" value="1"/>
</dbReference>
<evidence type="ECO:0000256" key="2">
    <source>
        <dbReference type="ARBA" id="ARBA00022448"/>
    </source>
</evidence>
<evidence type="ECO:0000256" key="8">
    <source>
        <dbReference type="ARBA" id="ARBA00037998"/>
    </source>
</evidence>
<feature type="transmembrane region" description="Helical" evidence="9">
    <location>
        <begin position="133"/>
        <end position="163"/>
    </location>
</feature>
<keyword evidence="5" id="KW-0029">Amino-acid transport</keyword>
<dbReference type="AlphaFoldDB" id="A0A1M6JZE1"/>
<keyword evidence="3" id="KW-1003">Cell membrane</keyword>
<evidence type="ECO:0000256" key="1">
    <source>
        <dbReference type="ARBA" id="ARBA00004651"/>
    </source>
</evidence>
<dbReference type="GO" id="GO:0005886">
    <property type="term" value="C:plasma membrane"/>
    <property type="evidence" value="ECO:0007669"/>
    <property type="project" value="UniProtKB-SubCell"/>
</dbReference>
<evidence type="ECO:0000256" key="3">
    <source>
        <dbReference type="ARBA" id="ARBA00022475"/>
    </source>
</evidence>
<evidence type="ECO:0000256" key="4">
    <source>
        <dbReference type="ARBA" id="ARBA00022692"/>
    </source>
</evidence>
<dbReference type="InterPro" id="IPR001851">
    <property type="entry name" value="ABC_transp_permease"/>
</dbReference>
<dbReference type="RefSeq" id="WP_073105451.1">
    <property type="nucleotide sequence ID" value="NZ_FQZY01000010.1"/>
</dbReference>
<feature type="transmembrane region" description="Helical" evidence="9">
    <location>
        <begin position="265"/>
        <end position="281"/>
    </location>
</feature>
<dbReference type="Proteomes" id="UP000184301">
    <property type="component" value="Unassembled WGS sequence"/>
</dbReference>
<protein>
    <submittedName>
        <fullName evidence="10">Urea transport system permease protein</fullName>
    </submittedName>
</protein>
<dbReference type="GO" id="GO:0022857">
    <property type="term" value="F:transmembrane transporter activity"/>
    <property type="evidence" value="ECO:0007669"/>
    <property type="project" value="InterPro"/>
</dbReference>
<evidence type="ECO:0000256" key="7">
    <source>
        <dbReference type="ARBA" id="ARBA00023136"/>
    </source>
</evidence>
<dbReference type="InterPro" id="IPR052157">
    <property type="entry name" value="BCAA_transport_permease"/>
</dbReference>
<dbReference type="EMBL" id="FQZY01000010">
    <property type="protein sequence ID" value="SHJ52051.1"/>
    <property type="molecule type" value="Genomic_DNA"/>
</dbReference>
<organism evidence="10 11">
    <name type="scientific">Hespellia stercorisuis DSM 15480</name>
    <dbReference type="NCBI Taxonomy" id="1121950"/>
    <lineage>
        <taxon>Bacteria</taxon>
        <taxon>Bacillati</taxon>
        <taxon>Bacillota</taxon>
        <taxon>Clostridia</taxon>
        <taxon>Lachnospirales</taxon>
        <taxon>Lachnospiraceae</taxon>
        <taxon>Hespellia</taxon>
    </lineage>
</organism>
<dbReference type="STRING" id="1121950.SAMN02745243_00790"/>
<evidence type="ECO:0000256" key="5">
    <source>
        <dbReference type="ARBA" id="ARBA00022970"/>
    </source>
</evidence>
<keyword evidence="6 9" id="KW-1133">Transmembrane helix</keyword>